<name>A0A9P5TEM0_GYMJU</name>
<keyword evidence="3" id="KW-1185">Reference proteome</keyword>
<evidence type="ECO:0000313" key="2">
    <source>
        <dbReference type="EMBL" id="KAF8870354.1"/>
    </source>
</evidence>
<protein>
    <recommendedName>
        <fullName evidence="1">CxC5 like cysteine cluster associated with KDZ domain-containing protein</fullName>
    </recommendedName>
</protein>
<dbReference type="OrthoDB" id="3061825at2759"/>
<dbReference type="Proteomes" id="UP000724874">
    <property type="component" value="Unassembled WGS sequence"/>
</dbReference>
<organism evidence="2 3">
    <name type="scientific">Gymnopilus junonius</name>
    <name type="common">Spectacular rustgill mushroom</name>
    <name type="synonym">Gymnopilus spectabilis subsp. junonius</name>
    <dbReference type="NCBI Taxonomy" id="109634"/>
    <lineage>
        <taxon>Eukaryota</taxon>
        <taxon>Fungi</taxon>
        <taxon>Dikarya</taxon>
        <taxon>Basidiomycota</taxon>
        <taxon>Agaricomycotina</taxon>
        <taxon>Agaricomycetes</taxon>
        <taxon>Agaricomycetidae</taxon>
        <taxon>Agaricales</taxon>
        <taxon>Agaricineae</taxon>
        <taxon>Hymenogastraceae</taxon>
        <taxon>Gymnopilus</taxon>
    </lineage>
</organism>
<proteinExistence type="predicted"/>
<dbReference type="Pfam" id="PF18718">
    <property type="entry name" value="CxC5"/>
    <property type="match status" value="1"/>
</dbReference>
<evidence type="ECO:0000259" key="1">
    <source>
        <dbReference type="Pfam" id="PF18718"/>
    </source>
</evidence>
<gene>
    <name evidence="2" type="ORF">CPB84DRAFT_1855627</name>
</gene>
<accession>A0A9P5TEM0</accession>
<sequence>MSKMQDFPNLPFSVFAHFVENNFSSHVSLATVLTVLFSMTENTDLLNLHARQKRKEFEDEQGRVSNSWIRAFAHAVMHHLQDSTSTLFQSQNRPTTEAQHVDYLSYMLDDLASILKLTPHYNDRNELRFKVQPVSYKSIQAAAVITSIRDIPLVALIKGNTVYHDVPVLTAIHQKRYLNSARYLKAGHALWTDREFSRTILSGVYNFHASASAYTQFWNDSNSNNTNSIQITRRQVWQLFVQESIRAVATARNRDLKMPNNLDIKGVVKEAFAQLGNNGVIYIPVRESSPVADIHTPEVIYH</sequence>
<dbReference type="AlphaFoldDB" id="A0A9P5TEM0"/>
<feature type="domain" description="CxC5 like cysteine cluster associated with KDZ" evidence="1">
    <location>
        <begin position="160"/>
        <end position="221"/>
    </location>
</feature>
<comment type="caution">
    <text evidence="2">The sequence shown here is derived from an EMBL/GenBank/DDBJ whole genome shotgun (WGS) entry which is preliminary data.</text>
</comment>
<reference evidence="2" key="1">
    <citation type="submission" date="2020-11" db="EMBL/GenBank/DDBJ databases">
        <authorList>
            <consortium name="DOE Joint Genome Institute"/>
            <person name="Ahrendt S."/>
            <person name="Riley R."/>
            <person name="Andreopoulos W."/>
            <person name="LaButti K."/>
            <person name="Pangilinan J."/>
            <person name="Ruiz-duenas F.J."/>
            <person name="Barrasa J.M."/>
            <person name="Sanchez-Garcia M."/>
            <person name="Camarero S."/>
            <person name="Miyauchi S."/>
            <person name="Serrano A."/>
            <person name="Linde D."/>
            <person name="Babiker R."/>
            <person name="Drula E."/>
            <person name="Ayuso-Fernandez I."/>
            <person name="Pacheco R."/>
            <person name="Padilla G."/>
            <person name="Ferreira P."/>
            <person name="Barriuso J."/>
            <person name="Kellner H."/>
            <person name="Castanera R."/>
            <person name="Alfaro M."/>
            <person name="Ramirez L."/>
            <person name="Pisabarro A.G."/>
            <person name="Kuo A."/>
            <person name="Tritt A."/>
            <person name="Lipzen A."/>
            <person name="He G."/>
            <person name="Yan M."/>
            <person name="Ng V."/>
            <person name="Cullen D."/>
            <person name="Martin F."/>
            <person name="Rosso M.-N."/>
            <person name="Henrissat B."/>
            <person name="Hibbett D."/>
            <person name="Martinez A.T."/>
            <person name="Grigoriev I.V."/>
        </authorList>
    </citation>
    <scope>NUCLEOTIDE SEQUENCE</scope>
    <source>
        <strain evidence="2">AH 44721</strain>
    </source>
</reference>
<evidence type="ECO:0000313" key="3">
    <source>
        <dbReference type="Proteomes" id="UP000724874"/>
    </source>
</evidence>
<dbReference type="InterPro" id="IPR041539">
    <property type="entry name" value="CxC5"/>
</dbReference>
<dbReference type="EMBL" id="JADNYJ010000361">
    <property type="protein sequence ID" value="KAF8870354.1"/>
    <property type="molecule type" value="Genomic_DNA"/>
</dbReference>